<dbReference type="Pfam" id="PF03061">
    <property type="entry name" value="4HBT"/>
    <property type="match status" value="1"/>
</dbReference>
<accession>A0A418NVU0</accession>
<dbReference type="Proteomes" id="UP000286576">
    <property type="component" value="Unassembled WGS sequence"/>
</dbReference>
<protein>
    <submittedName>
        <fullName evidence="3">PaaI family thioesterase</fullName>
    </submittedName>
</protein>
<comment type="caution">
    <text evidence="3">The sequence shown here is derived from an EMBL/GenBank/DDBJ whole genome shotgun (WGS) entry which is preliminary data.</text>
</comment>
<dbReference type="CDD" id="cd03443">
    <property type="entry name" value="PaaI_thioesterase"/>
    <property type="match status" value="1"/>
</dbReference>
<dbReference type="AlphaFoldDB" id="A0A418NVU0"/>
<sequence length="152" mass="16692">MTEGKSPALREEHPDHPGWCEWGAAEGTRYNEAVLGLMLARLDDREHARIRVFPREMLTNPHGVIHGGAILGLIDVAMFAGSSILLGERLESGVTVDLSNQFLAPGDPTRPLDAVVEVVRETGRMVFVRGQVVQEDDLIGSFSGILRKIPRK</sequence>
<keyword evidence="4" id="KW-1185">Reference proteome</keyword>
<evidence type="ECO:0000313" key="4">
    <source>
        <dbReference type="Proteomes" id="UP000286576"/>
    </source>
</evidence>
<proteinExistence type="predicted"/>
<reference evidence="3 4" key="1">
    <citation type="submission" date="2018-08" db="EMBL/GenBank/DDBJ databases">
        <title>Erythrobacter zhengii sp.nov., a bacterium isolated from deep-sea sediment.</title>
        <authorList>
            <person name="Fang C."/>
            <person name="Wu Y.-H."/>
            <person name="Sun C."/>
            <person name="Wang H."/>
            <person name="Cheng H."/>
            <person name="Meng F.-X."/>
            <person name="Wang C.-S."/>
            <person name="Xu X.-W."/>
        </authorList>
    </citation>
    <scope>NUCLEOTIDE SEQUENCE [LARGE SCALE GENOMIC DNA]</scope>
    <source>
        <strain evidence="3 4">V18</strain>
    </source>
</reference>
<name>A0A418NVU0_9SPHN</name>
<organism evidence="3 4">
    <name type="scientific">Aurantiacibacter zhengii</name>
    <dbReference type="NCBI Taxonomy" id="2307003"/>
    <lineage>
        <taxon>Bacteria</taxon>
        <taxon>Pseudomonadati</taxon>
        <taxon>Pseudomonadota</taxon>
        <taxon>Alphaproteobacteria</taxon>
        <taxon>Sphingomonadales</taxon>
        <taxon>Erythrobacteraceae</taxon>
        <taxon>Aurantiacibacter</taxon>
    </lineage>
</organism>
<dbReference type="EMBL" id="QXFL01000001">
    <property type="protein sequence ID" value="RIV88730.1"/>
    <property type="molecule type" value="Genomic_DNA"/>
</dbReference>
<dbReference type="OrthoDB" id="5741080at2"/>
<evidence type="ECO:0000259" key="2">
    <source>
        <dbReference type="Pfam" id="PF03061"/>
    </source>
</evidence>
<dbReference type="InterPro" id="IPR029069">
    <property type="entry name" value="HotDog_dom_sf"/>
</dbReference>
<dbReference type="NCBIfam" id="TIGR00369">
    <property type="entry name" value="unchar_dom_1"/>
    <property type="match status" value="1"/>
</dbReference>
<keyword evidence="1" id="KW-0378">Hydrolase</keyword>
<gene>
    <name evidence="3" type="ORF">D2V07_00155</name>
</gene>
<dbReference type="RefSeq" id="WP_119584007.1">
    <property type="nucleotide sequence ID" value="NZ_CAWODQ010000001.1"/>
</dbReference>
<dbReference type="Gene3D" id="3.10.129.10">
    <property type="entry name" value="Hotdog Thioesterase"/>
    <property type="match status" value="1"/>
</dbReference>
<dbReference type="InterPro" id="IPR006683">
    <property type="entry name" value="Thioestr_dom"/>
</dbReference>
<dbReference type="InterPro" id="IPR003736">
    <property type="entry name" value="PAAI_dom"/>
</dbReference>
<evidence type="ECO:0000313" key="3">
    <source>
        <dbReference type="EMBL" id="RIV88730.1"/>
    </source>
</evidence>
<dbReference type="GO" id="GO:0016289">
    <property type="term" value="F:acyl-CoA hydrolase activity"/>
    <property type="evidence" value="ECO:0007669"/>
    <property type="project" value="UniProtKB-ARBA"/>
</dbReference>
<evidence type="ECO:0000256" key="1">
    <source>
        <dbReference type="ARBA" id="ARBA00022801"/>
    </source>
</evidence>
<dbReference type="SUPFAM" id="SSF54637">
    <property type="entry name" value="Thioesterase/thiol ester dehydrase-isomerase"/>
    <property type="match status" value="1"/>
</dbReference>
<feature type="domain" description="Thioesterase" evidence="2">
    <location>
        <begin position="62"/>
        <end position="138"/>
    </location>
</feature>